<keyword evidence="2" id="KW-0732">Signal</keyword>
<dbReference type="NCBIfam" id="NF040487">
    <property type="entry name" value="T3SS_CigR_fam"/>
    <property type="match status" value="1"/>
</dbReference>
<feature type="chain" id="PRO_5002172967" description="Integral membrane protein" evidence="2">
    <location>
        <begin position="23"/>
        <end position="137"/>
    </location>
</feature>
<evidence type="ECO:0000256" key="2">
    <source>
        <dbReference type="SAM" id="SignalP"/>
    </source>
</evidence>
<dbReference type="Gene3D" id="3.10.450.160">
    <property type="entry name" value="inner membrane protein cigr"/>
    <property type="match status" value="1"/>
</dbReference>
<dbReference type="RefSeq" id="WP_039803240.1">
    <property type="nucleotide sequence ID" value="NZ_CP010415.1"/>
</dbReference>
<dbReference type="STRING" id="1328314.Achr_15000"/>
<reference evidence="3 4" key="1">
    <citation type="journal article" date="2015" name="PLoS ONE">
        <title>Azotobacter Genomes: The Genome of Azotobacter chroococcum NCIMB 8003 (ATCC 4412).</title>
        <authorList>
            <person name="Robson R.L."/>
            <person name="Jones R."/>
            <person name="Robson R.M."/>
            <person name="Schwartz A."/>
            <person name="Richardson T.H."/>
        </authorList>
    </citation>
    <scope>NUCLEOTIDE SEQUENCE [LARGE SCALE GENOMIC DNA]</scope>
    <source>
        <strain evidence="3 4">NCIMB 8003</strain>
    </source>
</reference>
<keyword evidence="4" id="KW-1185">Reference proteome</keyword>
<dbReference type="HOGENOM" id="CLU_131505_1_0_6"/>
<sequence length="137" mass="14843">MRKTSRLLAVAASLTFATAAHSAPPADKGHHQGNHHHGGDDLSVRVQAPTIDIGQVRIVLGENRRLIGDAQPLPPGIRKQLARGKPLPPGSARNFDSRLTSQLPRYDGYEWRQAGTDVVLVALATGLIYEVLHDVLH</sequence>
<evidence type="ECO:0000313" key="4">
    <source>
        <dbReference type="Proteomes" id="UP000068210"/>
    </source>
</evidence>
<dbReference type="KEGG" id="acx:Achr_15000"/>
<dbReference type="AlphaFoldDB" id="A0A0C4WNA7"/>
<evidence type="ECO:0008006" key="5">
    <source>
        <dbReference type="Google" id="ProtNLM"/>
    </source>
</evidence>
<dbReference type="Pfam" id="PF11776">
    <property type="entry name" value="RcnB"/>
    <property type="match status" value="1"/>
</dbReference>
<proteinExistence type="predicted"/>
<organism evidence="3 4">
    <name type="scientific">Azotobacter chroococcum NCIMB 8003</name>
    <dbReference type="NCBI Taxonomy" id="1328314"/>
    <lineage>
        <taxon>Bacteria</taxon>
        <taxon>Pseudomonadati</taxon>
        <taxon>Pseudomonadota</taxon>
        <taxon>Gammaproteobacteria</taxon>
        <taxon>Pseudomonadales</taxon>
        <taxon>Pseudomonadaceae</taxon>
        <taxon>Azotobacter</taxon>
    </lineage>
</organism>
<feature type="region of interest" description="Disordered" evidence="1">
    <location>
        <begin position="71"/>
        <end position="95"/>
    </location>
</feature>
<dbReference type="InterPro" id="IPR024572">
    <property type="entry name" value="RcnB"/>
</dbReference>
<dbReference type="EMBL" id="CP010415">
    <property type="protein sequence ID" value="AJE20965.1"/>
    <property type="molecule type" value="Genomic_DNA"/>
</dbReference>
<protein>
    <recommendedName>
        <fullName evidence="5">Integral membrane protein</fullName>
    </recommendedName>
</protein>
<name>A0A0C4WNA7_9GAMM</name>
<evidence type="ECO:0000256" key="1">
    <source>
        <dbReference type="SAM" id="MobiDB-lite"/>
    </source>
</evidence>
<feature type="region of interest" description="Disordered" evidence="1">
    <location>
        <begin position="21"/>
        <end position="42"/>
    </location>
</feature>
<accession>A0A0C4WNA7</accession>
<gene>
    <name evidence="3" type="ORF">Achr_15000</name>
</gene>
<evidence type="ECO:0000313" key="3">
    <source>
        <dbReference type="EMBL" id="AJE20965.1"/>
    </source>
</evidence>
<feature type="signal peptide" evidence="2">
    <location>
        <begin position="1"/>
        <end position="22"/>
    </location>
</feature>
<dbReference type="Proteomes" id="UP000068210">
    <property type="component" value="Chromosome"/>
</dbReference>